<evidence type="ECO:0000256" key="3">
    <source>
        <dbReference type="ARBA" id="ARBA00023242"/>
    </source>
</evidence>
<organism evidence="5 6">
    <name type="scientific">Chlorella vulgaris</name>
    <name type="common">Green alga</name>
    <dbReference type="NCBI Taxonomy" id="3077"/>
    <lineage>
        <taxon>Eukaryota</taxon>
        <taxon>Viridiplantae</taxon>
        <taxon>Chlorophyta</taxon>
        <taxon>core chlorophytes</taxon>
        <taxon>Trebouxiophyceae</taxon>
        <taxon>Chlorellales</taxon>
        <taxon>Chlorellaceae</taxon>
        <taxon>Chlorella clade</taxon>
        <taxon>Chlorella</taxon>
    </lineage>
</organism>
<sequence length="474" mass="51755">MAQRKEEKRKPEWDVSIPREPSRLHRDTAFLCNIRFRNDLPEIPCDPKLLLPPYDAKAIAAFKLTELEKDLQKDLLFDADLGIPIHPWNIEQYSVSDVPVPLHPDDAALLASDEETEPQKNRLRGDAAEVSWLLRTKYIAAEAGLKRGGGGGASGGAAARRAAAAAAAPLQGAGGQEDEAGLREERVRQIEAQFAAAKLPLVHGKDPSLVPQEIMPVFPDSFLAGSSCVLATFDNDPLADVEHLQRLPAEQRARVPQAMQLKSFKPLSGPQFVALLVPKHMPEPGDDPLSAAGGIPGELLARQYKWVREYQPQPRLDEKSTTYLFRFAEDGTVQFHDLNTRLELRKRKRQAVAADDDTPQFDQPEMVVVRNPETGHYAERQEDEAAEEAAAGPDSQFNDEEGSPDQQQQRQQQRQQGGGGSGSDADMADGEAAGQQRGGEGMEDDGDEGGGGGYQGGRSNAALRDAFGDDDDDF</sequence>
<evidence type="ECO:0000313" key="5">
    <source>
        <dbReference type="EMBL" id="KAI3431753.1"/>
    </source>
</evidence>
<keyword evidence="3" id="KW-0539">Nucleus</keyword>
<accession>A0A9D4TQL5</accession>
<dbReference type="GO" id="GO:0003682">
    <property type="term" value="F:chromatin binding"/>
    <property type="evidence" value="ECO:0007669"/>
    <property type="project" value="TreeGrafter"/>
</dbReference>
<evidence type="ECO:0008006" key="7">
    <source>
        <dbReference type="Google" id="ProtNLM"/>
    </source>
</evidence>
<dbReference type="PANTHER" id="PTHR23188">
    <property type="entry name" value="RNA POLYMERASE II-ASSOCIATED FACTOR 1 HOMOLOG"/>
    <property type="match status" value="1"/>
</dbReference>
<evidence type="ECO:0000313" key="6">
    <source>
        <dbReference type="Proteomes" id="UP001055712"/>
    </source>
</evidence>
<dbReference type="GO" id="GO:0016593">
    <property type="term" value="C:Cdc73/Paf1 complex"/>
    <property type="evidence" value="ECO:0007669"/>
    <property type="project" value="InterPro"/>
</dbReference>
<protein>
    <recommendedName>
        <fullName evidence="7">RNA polymerase II-associated factor 1</fullName>
    </recommendedName>
</protein>
<comment type="caution">
    <text evidence="5">The sequence shown here is derived from an EMBL/GenBank/DDBJ whole genome shotgun (WGS) entry which is preliminary data.</text>
</comment>
<dbReference type="GO" id="GO:0000993">
    <property type="term" value="F:RNA polymerase II complex binding"/>
    <property type="evidence" value="ECO:0007669"/>
    <property type="project" value="TreeGrafter"/>
</dbReference>
<keyword evidence="6" id="KW-1185">Reference proteome</keyword>
<dbReference type="PANTHER" id="PTHR23188:SF12">
    <property type="entry name" value="RNA POLYMERASE II-ASSOCIATED FACTOR 1 HOMOLOG"/>
    <property type="match status" value="1"/>
</dbReference>
<dbReference type="GO" id="GO:0006368">
    <property type="term" value="P:transcription elongation by RNA polymerase II"/>
    <property type="evidence" value="ECO:0007669"/>
    <property type="project" value="InterPro"/>
</dbReference>
<evidence type="ECO:0000256" key="1">
    <source>
        <dbReference type="ARBA" id="ARBA00004123"/>
    </source>
</evidence>
<dbReference type="Pfam" id="PF03985">
    <property type="entry name" value="Paf1"/>
    <property type="match status" value="1"/>
</dbReference>
<evidence type="ECO:0000256" key="2">
    <source>
        <dbReference type="ARBA" id="ARBA00007560"/>
    </source>
</evidence>
<feature type="region of interest" description="Disordered" evidence="4">
    <location>
        <begin position="350"/>
        <end position="474"/>
    </location>
</feature>
<dbReference type="AlphaFoldDB" id="A0A9D4TQL5"/>
<dbReference type="Proteomes" id="UP001055712">
    <property type="component" value="Unassembled WGS sequence"/>
</dbReference>
<comment type="subcellular location">
    <subcellularLocation>
        <location evidence="1">Nucleus</location>
    </subcellularLocation>
</comment>
<comment type="similarity">
    <text evidence="2">Belongs to the PAF1 family.</text>
</comment>
<gene>
    <name evidence="5" type="ORF">D9Q98_004795</name>
</gene>
<dbReference type="InterPro" id="IPR007133">
    <property type="entry name" value="RNA_pol_II-assoc_Paf1"/>
</dbReference>
<reference evidence="5" key="2">
    <citation type="submission" date="2020-11" db="EMBL/GenBank/DDBJ databases">
        <authorList>
            <person name="Cecchin M."/>
            <person name="Marcolungo L."/>
            <person name="Rossato M."/>
            <person name="Girolomoni L."/>
            <person name="Cosentino E."/>
            <person name="Cuine S."/>
            <person name="Li-Beisson Y."/>
            <person name="Delledonne M."/>
            <person name="Ballottari M."/>
        </authorList>
    </citation>
    <scope>NUCLEOTIDE SEQUENCE</scope>
    <source>
        <strain evidence="5">211/11P</strain>
        <tissue evidence="5">Whole cell</tissue>
    </source>
</reference>
<reference evidence="5" key="1">
    <citation type="journal article" date="2019" name="Plant J.">
        <title>Chlorella vulgaris genome assembly and annotation reveals the molecular basis for metabolic acclimation to high light conditions.</title>
        <authorList>
            <person name="Cecchin M."/>
            <person name="Marcolungo L."/>
            <person name="Rossato M."/>
            <person name="Girolomoni L."/>
            <person name="Cosentino E."/>
            <person name="Cuine S."/>
            <person name="Li-Beisson Y."/>
            <person name="Delledonne M."/>
            <person name="Ballottari M."/>
        </authorList>
    </citation>
    <scope>NUCLEOTIDE SEQUENCE</scope>
    <source>
        <strain evidence="5">211/11P</strain>
    </source>
</reference>
<dbReference type="EMBL" id="SIDB01000006">
    <property type="protein sequence ID" value="KAI3431753.1"/>
    <property type="molecule type" value="Genomic_DNA"/>
</dbReference>
<evidence type="ECO:0000256" key="4">
    <source>
        <dbReference type="SAM" id="MobiDB-lite"/>
    </source>
</evidence>
<proteinExistence type="inferred from homology"/>
<dbReference type="OrthoDB" id="10260285at2759"/>
<name>A0A9D4TQL5_CHLVU</name>
<feature type="compositionally biased region" description="Low complexity" evidence="4">
    <location>
        <begin position="405"/>
        <end position="415"/>
    </location>
</feature>